<evidence type="ECO:0000313" key="3">
    <source>
        <dbReference type="Proteomes" id="UP000599437"/>
    </source>
</evidence>
<organism evidence="2 3">
    <name type="scientific">Streptomyces chryseus</name>
    <dbReference type="NCBI Taxonomy" id="68186"/>
    <lineage>
        <taxon>Bacteria</taxon>
        <taxon>Bacillati</taxon>
        <taxon>Actinomycetota</taxon>
        <taxon>Actinomycetes</taxon>
        <taxon>Kitasatosporales</taxon>
        <taxon>Streptomycetaceae</taxon>
        <taxon>Streptomyces</taxon>
    </lineage>
</organism>
<dbReference type="Proteomes" id="UP000599437">
    <property type="component" value="Unassembled WGS sequence"/>
</dbReference>
<gene>
    <name evidence="2" type="ORF">GCM10010346_60780</name>
</gene>
<name>A0ABQ3E7J7_9ACTN</name>
<evidence type="ECO:0000313" key="2">
    <source>
        <dbReference type="EMBL" id="GHB29099.1"/>
    </source>
</evidence>
<evidence type="ECO:0000256" key="1">
    <source>
        <dbReference type="SAM" id="MobiDB-lite"/>
    </source>
</evidence>
<proteinExistence type="predicted"/>
<feature type="region of interest" description="Disordered" evidence="1">
    <location>
        <begin position="176"/>
        <end position="211"/>
    </location>
</feature>
<sequence length="211" mass="22862">MSTGAVVLLGVVAAIITALLLARPVAQAAPDDLRRRFGPEFDETAARHGGDVRAAERDLGARLRRFGGLRVKSLTTAARERYAAQWAGLQERFVDAPGAVVAQADALLDSLARDRGFPADSFQRQYEALSVHCPHEAGARRRLREAAERAAAGDTDTEALRKALLAGRALFAELIRTRPQDEGARGPSALQRLPRRPHLPAQRVAAHQRAD</sequence>
<reference evidence="3" key="1">
    <citation type="journal article" date="2019" name="Int. J. Syst. Evol. Microbiol.">
        <title>The Global Catalogue of Microorganisms (GCM) 10K type strain sequencing project: providing services to taxonomists for standard genome sequencing and annotation.</title>
        <authorList>
            <consortium name="The Broad Institute Genomics Platform"/>
            <consortium name="The Broad Institute Genome Sequencing Center for Infectious Disease"/>
            <person name="Wu L."/>
            <person name="Ma J."/>
        </authorList>
    </citation>
    <scope>NUCLEOTIDE SEQUENCE [LARGE SCALE GENOMIC DNA]</scope>
    <source>
        <strain evidence="3">JCM 4737</strain>
    </source>
</reference>
<dbReference type="EMBL" id="BMVO01000033">
    <property type="protein sequence ID" value="GHB29099.1"/>
    <property type="molecule type" value="Genomic_DNA"/>
</dbReference>
<protein>
    <recommendedName>
        <fullName evidence="4">Secreted protein</fullName>
    </recommendedName>
</protein>
<evidence type="ECO:0008006" key="4">
    <source>
        <dbReference type="Google" id="ProtNLM"/>
    </source>
</evidence>
<dbReference type="RefSeq" id="WP_138898464.1">
    <property type="nucleotide sequence ID" value="NZ_BMVO01000033.1"/>
</dbReference>
<comment type="caution">
    <text evidence="2">The sequence shown here is derived from an EMBL/GenBank/DDBJ whole genome shotgun (WGS) entry which is preliminary data.</text>
</comment>
<keyword evidence="3" id="KW-1185">Reference proteome</keyword>
<accession>A0ABQ3E7J7</accession>